<name>A0A1F8B717_9BACT</name>
<evidence type="ECO:0000313" key="1">
    <source>
        <dbReference type="EMBL" id="OGM59489.1"/>
    </source>
</evidence>
<dbReference type="Proteomes" id="UP000176404">
    <property type="component" value="Unassembled WGS sequence"/>
</dbReference>
<evidence type="ECO:0000313" key="2">
    <source>
        <dbReference type="Proteomes" id="UP000176404"/>
    </source>
</evidence>
<reference evidence="1 2" key="1">
    <citation type="journal article" date="2016" name="Nat. Commun.">
        <title>Thousands of microbial genomes shed light on interconnected biogeochemical processes in an aquifer system.</title>
        <authorList>
            <person name="Anantharaman K."/>
            <person name="Brown C.T."/>
            <person name="Hug L.A."/>
            <person name="Sharon I."/>
            <person name="Castelle C.J."/>
            <person name="Probst A.J."/>
            <person name="Thomas B.C."/>
            <person name="Singh A."/>
            <person name="Wilkins M.J."/>
            <person name="Karaoz U."/>
            <person name="Brodie E.L."/>
            <person name="Williams K.H."/>
            <person name="Hubbard S.S."/>
            <person name="Banfield J.F."/>
        </authorList>
    </citation>
    <scope>NUCLEOTIDE SEQUENCE [LARGE SCALE GENOMIC DNA]</scope>
</reference>
<accession>A0A1F8B717</accession>
<dbReference type="EMBL" id="MGHD01000019">
    <property type="protein sequence ID" value="OGM59489.1"/>
    <property type="molecule type" value="Genomic_DNA"/>
</dbReference>
<dbReference type="STRING" id="1802517.A2892_02480"/>
<sequence>MIEFNPPCLNFPEQDCLDTCPYRESAQRELKKQARETGTDPLSARISLRTLHSKLRKSAPEFYEVMTRTRKVVSRFRGTLCGCPHALRNNGNYP</sequence>
<protein>
    <submittedName>
        <fullName evidence="1">Uncharacterized protein</fullName>
    </submittedName>
</protein>
<organism evidence="1 2">
    <name type="scientific">Candidatus Woesebacteria bacterium RIFCSPLOWO2_01_FULL_39_10b</name>
    <dbReference type="NCBI Taxonomy" id="1802517"/>
    <lineage>
        <taxon>Bacteria</taxon>
        <taxon>Candidatus Woeseibacteriota</taxon>
    </lineage>
</organism>
<proteinExistence type="predicted"/>
<comment type="caution">
    <text evidence="1">The sequence shown here is derived from an EMBL/GenBank/DDBJ whole genome shotgun (WGS) entry which is preliminary data.</text>
</comment>
<dbReference type="AlphaFoldDB" id="A0A1F8B717"/>
<gene>
    <name evidence="1" type="ORF">A2892_02480</name>
</gene>